<comment type="similarity">
    <text evidence="1">Belongs to the sigma-70 factor family. ECF subfamily.</text>
</comment>
<dbReference type="InterPro" id="IPR007627">
    <property type="entry name" value="RNA_pol_sigma70_r2"/>
</dbReference>
<dbReference type="Gene3D" id="1.10.1740.10">
    <property type="match status" value="1"/>
</dbReference>
<dbReference type="NCBIfam" id="TIGR02937">
    <property type="entry name" value="sigma70-ECF"/>
    <property type="match status" value="1"/>
</dbReference>
<dbReference type="PANTHER" id="PTHR43133:SF8">
    <property type="entry name" value="RNA POLYMERASE SIGMA FACTOR HI_1459-RELATED"/>
    <property type="match status" value="1"/>
</dbReference>
<sequence>MTDPTDPDEEATLLAAFANGDHAAAAALTERLTPRAFGLAYRLTGDRAEAEDIAQEAMVRLWRMAPDWEPGKAKVSTWVYRVVTNLCLDHKRRRKGRDGALEDAPEPLDEAPSVPEQMQDKARSAALQWALDQMPDRQRLAVVLRHLQDLPNPRIAEVMEISVEAVESLTARGKRTLTQLLRDRKGELGYEDD</sequence>
<proteinExistence type="inferred from homology"/>
<evidence type="ECO:0000256" key="3">
    <source>
        <dbReference type="ARBA" id="ARBA00023082"/>
    </source>
</evidence>
<dbReference type="PANTHER" id="PTHR43133">
    <property type="entry name" value="RNA POLYMERASE ECF-TYPE SIGMA FACTO"/>
    <property type="match status" value="1"/>
</dbReference>
<dbReference type="OrthoDB" id="9780326at2"/>
<dbReference type="CDD" id="cd06171">
    <property type="entry name" value="Sigma70_r4"/>
    <property type="match status" value="1"/>
</dbReference>
<keyword evidence="2" id="KW-0805">Transcription regulation</keyword>
<dbReference type="GO" id="GO:0003677">
    <property type="term" value="F:DNA binding"/>
    <property type="evidence" value="ECO:0007669"/>
    <property type="project" value="UniProtKB-KW"/>
</dbReference>
<dbReference type="AlphaFoldDB" id="A0A225NGW2"/>
<evidence type="ECO:0000313" key="10">
    <source>
        <dbReference type="Proteomes" id="UP000215377"/>
    </source>
</evidence>
<evidence type="ECO:0000259" key="7">
    <source>
        <dbReference type="Pfam" id="PF04542"/>
    </source>
</evidence>
<evidence type="ECO:0000256" key="4">
    <source>
        <dbReference type="ARBA" id="ARBA00023125"/>
    </source>
</evidence>
<evidence type="ECO:0000259" key="8">
    <source>
        <dbReference type="Pfam" id="PF08281"/>
    </source>
</evidence>
<dbReference type="GO" id="GO:0006352">
    <property type="term" value="P:DNA-templated transcription initiation"/>
    <property type="evidence" value="ECO:0007669"/>
    <property type="project" value="InterPro"/>
</dbReference>
<dbReference type="GO" id="GO:0016987">
    <property type="term" value="F:sigma factor activity"/>
    <property type="evidence" value="ECO:0007669"/>
    <property type="project" value="UniProtKB-KW"/>
</dbReference>
<dbReference type="Pfam" id="PF08281">
    <property type="entry name" value="Sigma70_r4_2"/>
    <property type="match status" value="1"/>
</dbReference>
<keyword evidence="4" id="KW-0238">DNA-binding</keyword>
<dbReference type="InterPro" id="IPR013325">
    <property type="entry name" value="RNA_pol_sigma_r2"/>
</dbReference>
<dbReference type="InterPro" id="IPR036388">
    <property type="entry name" value="WH-like_DNA-bd_sf"/>
</dbReference>
<dbReference type="InterPro" id="IPR013249">
    <property type="entry name" value="RNA_pol_sigma70_r4_t2"/>
</dbReference>
<dbReference type="SUPFAM" id="SSF88659">
    <property type="entry name" value="Sigma3 and sigma4 domains of RNA polymerase sigma factors"/>
    <property type="match status" value="1"/>
</dbReference>
<feature type="domain" description="RNA polymerase sigma-70 region 2" evidence="7">
    <location>
        <begin position="30"/>
        <end position="95"/>
    </location>
</feature>
<evidence type="ECO:0000313" key="9">
    <source>
        <dbReference type="EMBL" id="OWU69019.1"/>
    </source>
</evidence>
<evidence type="ECO:0000256" key="1">
    <source>
        <dbReference type="ARBA" id="ARBA00010641"/>
    </source>
</evidence>
<name>A0A225NGW2_9RHOB</name>
<dbReference type="NCBIfam" id="NF009176">
    <property type="entry name" value="PRK12524.1"/>
    <property type="match status" value="1"/>
</dbReference>
<reference evidence="9 10" key="1">
    <citation type="submission" date="2013-04" db="EMBL/GenBank/DDBJ databases">
        <title>Oceanicola sp. 22II1-22F33 Genome Sequencing.</title>
        <authorList>
            <person name="Lai Q."/>
            <person name="Li G."/>
            <person name="Shao Z."/>
        </authorList>
    </citation>
    <scope>NUCLEOTIDE SEQUENCE [LARGE SCALE GENOMIC DNA]</scope>
    <source>
        <strain evidence="9 10">22II1-22F33</strain>
    </source>
</reference>
<dbReference type="Proteomes" id="UP000215377">
    <property type="component" value="Unassembled WGS sequence"/>
</dbReference>
<dbReference type="InterPro" id="IPR014284">
    <property type="entry name" value="RNA_pol_sigma-70_dom"/>
</dbReference>
<keyword evidence="5" id="KW-0804">Transcription</keyword>
<evidence type="ECO:0000256" key="6">
    <source>
        <dbReference type="SAM" id="MobiDB-lite"/>
    </source>
</evidence>
<gene>
    <name evidence="9" type="ORF">ATO3_23225</name>
</gene>
<dbReference type="Gene3D" id="1.10.10.10">
    <property type="entry name" value="Winged helix-like DNA-binding domain superfamily/Winged helix DNA-binding domain"/>
    <property type="match status" value="1"/>
</dbReference>
<keyword evidence="10" id="KW-1185">Reference proteome</keyword>
<feature type="domain" description="RNA polymerase sigma factor 70 region 4 type 2" evidence="8">
    <location>
        <begin position="126"/>
        <end position="177"/>
    </location>
</feature>
<evidence type="ECO:0000256" key="2">
    <source>
        <dbReference type="ARBA" id="ARBA00023015"/>
    </source>
</evidence>
<dbReference type="SUPFAM" id="SSF88946">
    <property type="entry name" value="Sigma2 domain of RNA polymerase sigma factors"/>
    <property type="match status" value="1"/>
</dbReference>
<dbReference type="InterPro" id="IPR039425">
    <property type="entry name" value="RNA_pol_sigma-70-like"/>
</dbReference>
<keyword evidence="3" id="KW-0731">Sigma factor</keyword>
<dbReference type="InterPro" id="IPR013324">
    <property type="entry name" value="RNA_pol_sigma_r3/r4-like"/>
</dbReference>
<accession>A0A225NGW2</accession>
<dbReference type="Pfam" id="PF04542">
    <property type="entry name" value="Sigma70_r2"/>
    <property type="match status" value="1"/>
</dbReference>
<evidence type="ECO:0000256" key="5">
    <source>
        <dbReference type="ARBA" id="ARBA00023163"/>
    </source>
</evidence>
<organism evidence="9 10">
    <name type="scientific">Marinibacterium profundimaris</name>
    <dbReference type="NCBI Taxonomy" id="1679460"/>
    <lineage>
        <taxon>Bacteria</taxon>
        <taxon>Pseudomonadati</taxon>
        <taxon>Pseudomonadota</taxon>
        <taxon>Alphaproteobacteria</taxon>
        <taxon>Rhodobacterales</taxon>
        <taxon>Paracoccaceae</taxon>
        <taxon>Marinibacterium</taxon>
    </lineage>
</organism>
<protein>
    <submittedName>
        <fullName evidence="9">RNA polymerase sigma factor</fullName>
    </submittedName>
</protein>
<dbReference type="EMBL" id="AQQR01000018">
    <property type="protein sequence ID" value="OWU69019.1"/>
    <property type="molecule type" value="Genomic_DNA"/>
</dbReference>
<feature type="region of interest" description="Disordered" evidence="6">
    <location>
        <begin position="94"/>
        <end position="116"/>
    </location>
</feature>
<dbReference type="RefSeq" id="WP_088652296.1">
    <property type="nucleotide sequence ID" value="NZ_AQQR01000018.1"/>
</dbReference>
<comment type="caution">
    <text evidence="9">The sequence shown here is derived from an EMBL/GenBank/DDBJ whole genome shotgun (WGS) entry which is preliminary data.</text>
</comment>